<reference evidence="1" key="2">
    <citation type="submission" date="2023-04" db="EMBL/GenBank/DDBJ databases">
        <authorList>
            <person name="Bu L."/>
            <person name="Lu L."/>
            <person name="Laidemitt M.R."/>
            <person name="Zhang S.M."/>
            <person name="Mutuku M."/>
            <person name="Mkoji G."/>
            <person name="Steinauer M."/>
            <person name="Loker E.S."/>
        </authorList>
    </citation>
    <scope>NUCLEOTIDE SEQUENCE</scope>
    <source>
        <strain evidence="1">KasaAsao</strain>
        <tissue evidence="1">Whole Snail</tissue>
    </source>
</reference>
<gene>
    <name evidence="1" type="ORF">Bpfe_014922</name>
</gene>
<comment type="caution">
    <text evidence="1">The sequence shown here is derived from an EMBL/GenBank/DDBJ whole genome shotgun (WGS) entry which is preliminary data.</text>
</comment>
<accession>A0AAD8BJB5</accession>
<dbReference type="Proteomes" id="UP001233172">
    <property type="component" value="Unassembled WGS sequence"/>
</dbReference>
<dbReference type="AlphaFoldDB" id="A0AAD8BJB5"/>
<dbReference type="EMBL" id="JASAOG010000068">
    <property type="protein sequence ID" value="KAK0055647.1"/>
    <property type="molecule type" value="Genomic_DNA"/>
</dbReference>
<protein>
    <submittedName>
        <fullName evidence="1">Uncharacterized protein</fullName>
    </submittedName>
</protein>
<evidence type="ECO:0000313" key="1">
    <source>
        <dbReference type="EMBL" id="KAK0055647.1"/>
    </source>
</evidence>
<reference evidence="1" key="1">
    <citation type="journal article" date="2023" name="PLoS Negl. Trop. Dis.">
        <title>A genome sequence for Biomphalaria pfeifferi, the major vector snail for the human-infecting parasite Schistosoma mansoni.</title>
        <authorList>
            <person name="Bu L."/>
            <person name="Lu L."/>
            <person name="Laidemitt M.R."/>
            <person name="Zhang S.M."/>
            <person name="Mutuku M."/>
            <person name="Mkoji G."/>
            <person name="Steinauer M."/>
            <person name="Loker E.S."/>
        </authorList>
    </citation>
    <scope>NUCLEOTIDE SEQUENCE</scope>
    <source>
        <strain evidence="1">KasaAsao</strain>
    </source>
</reference>
<sequence>MRPSPTSLYGLIIQAPLTSHLIASYIRAGVFGCLKVDLRSSPHIPVEVPAYPQSTSSWFLAQRSLNSPHPEEESWIQISERQPNNQTIHEFYEQHPSDDIGL</sequence>
<organism evidence="1 2">
    <name type="scientific">Biomphalaria pfeifferi</name>
    <name type="common">Bloodfluke planorb</name>
    <name type="synonym">Freshwater snail</name>
    <dbReference type="NCBI Taxonomy" id="112525"/>
    <lineage>
        <taxon>Eukaryota</taxon>
        <taxon>Metazoa</taxon>
        <taxon>Spiralia</taxon>
        <taxon>Lophotrochozoa</taxon>
        <taxon>Mollusca</taxon>
        <taxon>Gastropoda</taxon>
        <taxon>Heterobranchia</taxon>
        <taxon>Euthyneura</taxon>
        <taxon>Panpulmonata</taxon>
        <taxon>Hygrophila</taxon>
        <taxon>Lymnaeoidea</taxon>
        <taxon>Planorbidae</taxon>
        <taxon>Biomphalaria</taxon>
    </lineage>
</organism>
<keyword evidence="2" id="KW-1185">Reference proteome</keyword>
<name>A0AAD8BJB5_BIOPF</name>
<evidence type="ECO:0000313" key="2">
    <source>
        <dbReference type="Proteomes" id="UP001233172"/>
    </source>
</evidence>
<proteinExistence type="predicted"/>